<evidence type="ECO:0000313" key="1">
    <source>
        <dbReference type="EMBL" id="KAK1862390.1"/>
    </source>
</evidence>
<comment type="caution">
    <text evidence="1">The sequence shown here is derived from an EMBL/GenBank/DDBJ whole genome shotgun (WGS) entry which is preliminary data.</text>
</comment>
<organism evidence="1 2">
    <name type="scientific">Pyropia yezoensis</name>
    <name type="common">Susabi-nori</name>
    <name type="synonym">Porphyra yezoensis</name>
    <dbReference type="NCBI Taxonomy" id="2788"/>
    <lineage>
        <taxon>Eukaryota</taxon>
        <taxon>Rhodophyta</taxon>
        <taxon>Bangiophyceae</taxon>
        <taxon>Bangiales</taxon>
        <taxon>Bangiaceae</taxon>
        <taxon>Pyropia</taxon>
    </lineage>
</organism>
<keyword evidence="2" id="KW-1185">Reference proteome</keyword>
<proteinExistence type="predicted"/>
<protein>
    <submittedName>
        <fullName evidence="1">Uncharacterized protein</fullName>
    </submittedName>
</protein>
<accession>A0ACC3BWX8</accession>
<dbReference type="Proteomes" id="UP000798662">
    <property type="component" value="Chromosome 1"/>
</dbReference>
<dbReference type="EMBL" id="CM020618">
    <property type="protein sequence ID" value="KAK1862390.1"/>
    <property type="molecule type" value="Genomic_DNA"/>
</dbReference>
<evidence type="ECO:0000313" key="2">
    <source>
        <dbReference type="Proteomes" id="UP000798662"/>
    </source>
</evidence>
<gene>
    <name evidence="1" type="ORF">I4F81_004964</name>
</gene>
<sequence>MGAVHAVEASASAHAVAGKATTAGRTGGATPSHGDRDNSTGAEAKSLPWYAATVPVDDLGVRVFPPAPSPGVHPRVLCTAAEVPAFMAAIHHTPFGAAVSAPILQAALKEFRAYAARLLAAIPPCDREHPPATAVRSWWTADERRASTLTLAAVAALSTGDEEALDLLVEVLVLYCRLTLAAAALAAAAPTGGDLEKPLSLWRTTKWDLGWGWALGGMATPLLYDWLHHRLSAGQARVVRTAIAAGTRGRRSWGMGLPGTRIQSNWATYHGHLALFCSAIEGEGTPEDEDMLDVNVDTLFSQLTADYVEYAIHDSGHPIEDAYAVNLGFREGSFALLALARRGTNLFRHSKYLALWQQVLPHLLEPRPGGVTGLLGGSSGNAWQYLTSVVVAKWVMPREPLVDWAYALLSGATRVAGDSGTVVYPGLKAKWQVRTEVALLGSSVWADAANPTPKGVGDAEKVRGQKAVGVMPPLPSGVTLPLTWYDPRRGKLVTRSSWSGTPTLLVLDARTEAYLVGHDTPDRGAIIFSAGGRRWVVHNEWRHFHAHEDFSGVAVDGVGQVAKAPSGRWVSAGNCPTLTYAAVDVTYAHNWTWTQWAGSSSPGLGWEPDVSAPGDFLPTGVRPAHWLPPSLFGHPDVAFEGLYQWRRRIGGGWEPVDGITNKGGSGGGGANTSVGSRNRMARVTRTAALVRPRQGAASAARAYGLLVDAVVVGPAAAVPPGGGGHVVTWRLSLAPDVVLLDAPGGGDVLLGEESGDRRLLVRFLPWPVGALGGAGGGSGGLPATAGLNVRLDSYASDLGGGGPHLAKRLVVTRTLAPREAAGVANVASASGLGGAAATVGGGLGAVAGDGDAARAATDAHFVVLLYPHAAGEALPATDWVTEDGPPAGGVTPGGEADADGGVACGVLCVAEGGGEERRYLRFGRGGGGETVVSDMLV</sequence>
<reference evidence="1" key="1">
    <citation type="submission" date="2019-11" db="EMBL/GenBank/DDBJ databases">
        <title>Nori genome reveals adaptations in red seaweeds to the harsh intertidal environment.</title>
        <authorList>
            <person name="Wang D."/>
            <person name="Mao Y."/>
        </authorList>
    </citation>
    <scope>NUCLEOTIDE SEQUENCE</scope>
    <source>
        <tissue evidence="1">Gametophyte</tissue>
    </source>
</reference>
<name>A0ACC3BWX8_PYRYE</name>